<keyword evidence="3 6" id="KW-0813">Transport</keyword>
<dbReference type="GO" id="GO:0007155">
    <property type="term" value="P:cell adhesion"/>
    <property type="evidence" value="ECO:0007669"/>
    <property type="project" value="InterPro"/>
</dbReference>
<proteinExistence type="inferred from homology"/>
<dbReference type="Gene3D" id="3.40.50.1980">
    <property type="entry name" value="Nitrogenase molybdenum iron protein domain"/>
    <property type="match status" value="2"/>
</dbReference>
<feature type="signal peptide" evidence="8">
    <location>
        <begin position="1"/>
        <end position="21"/>
    </location>
</feature>
<evidence type="ECO:0000256" key="5">
    <source>
        <dbReference type="ARBA" id="ARBA00022729"/>
    </source>
</evidence>
<dbReference type="PANTHER" id="PTHR42953">
    <property type="entry name" value="HIGH-AFFINITY ZINC UPTAKE SYSTEM PROTEIN ZNUA-RELATED"/>
    <property type="match status" value="1"/>
</dbReference>
<dbReference type="RefSeq" id="WP_073130796.1">
    <property type="nucleotide sequence ID" value="NZ_FQZF01000002.1"/>
</dbReference>
<dbReference type="EMBL" id="FQZF01000002">
    <property type="protein sequence ID" value="SHI44235.1"/>
    <property type="molecule type" value="Genomic_DNA"/>
</dbReference>
<feature type="compositionally biased region" description="Basic and acidic residues" evidence="7">
    <location>
        <begin position="138"/>
        <end position="152"/>
    </location>
</feature>
<comment type="subcellular location">
    <subcellularLocation>
        <location evidence="1">Cell envelope</location>
    </subcellularLocation>
</comment>
<reference evidence="9 10" key="1">
    <citation type="submission" date="2016-11" db="EMBL/GenBank/DDBJ databases">
        <authorList>
            <person name="Jaros S."/>
            <person name="Januszkiewicz K."/>
            <person name="Wedrychowicz H."/>
        </authorList>
    </citation>
    <scope>NUCLEOTIDE SEQUENCE [LARGE SCALE GENOMIC DNA]</scope>
    <source>
        <strain evidence="9 10">DSM 14916</strain>
    </source>
</reference>
<evidence type="ECO:0000313" key="10">
    <source>
        <dbReference type="Proteomes" id="UP000184387"/>
    </source>
</evidence>
<feature type="chain" id="PRO_5012657870" evidence="8">
    <location>
        <begin position="22"/>
        <end position="321"/>
    </location>
</feature>
<accession>A0A1M6B699</accession>
<sequence length="321" mass="33661">MQRRALLAAALALPAIRPAAAQRGTPTALPVVASFSILGDLARQVAGDRPLALSVLVGADADAHDFQPRPSDAEKLRGAALLVRNGLGFDEWLGRLTNAAGFRGTTVTASEGVAFRAATGGHDHAHSHGGGAARRRTHAVEPSRTPDPHAWGDPRNVQRYVRNIAAGLSAADPGQAALFARNAEAYVARLAALDAEIRAAVGTVPENRRKVLTSHDAFGYYGAAYGITFLAPQGVSTHSEPSAADVAGLIRQIRAEGITAVFVENMNATTTLERLARETGLRVRGRLYSDALSPPDGPAATYEALIRHNTGLIVPAMRGEG</sequence>
<organism evidence="9 10">
    <name type="scientific">Muricoccus roseus</name>
    <dbReference type="NCBI Taxonomy" id="198092"/>
    <lineage>
        <taxon>Bacteria</taxon>
        <taxon>Pseudomonadati</taxon>
        <taxon>Pseudomonadota</taxon>
        <taxon>Alphaproteobacteria</taxon>
        <taxon>Acetobacterales</taxon>
        <taxon>Roseomonadaceae</taxon>
        <taxon>Muricoccus</taxon>
    </lineage>
</organism>
<dbReference type="PRINTS" id="PR00690">
    <property type="entry name" value="ADHESNFAMILY"/>
</dbReference>
<protein>
    <submittedName>
        <fullName evidence="9">Zinc/manganese transport system substrate-binding protein</fullName>
    </submittedName>
</protein>
<evidence type="ECO:0000256" key="2">
    <source>
        <dbReference type="ARBA" id="ARBA00011028"/>
    </source>
</evidence>
<dbReference type="InterPro" id="IPR006129">
    <property type="entry name" value="AdhesinB"/>
</dbReference>
<dbReference type="PRINTS" id="PR00691">
    <property type="entry name" value="ADHESINB"/>
</dbReference>
<evidence type="ECO:0000256" key="7">
    <source>
        <dbReference type="SAM" id="MobiDB-lite"/>
    </source>
</evidence>
<comment type="similarity">
    <text evidence="2 6">Belongs to the bacterial solute-binding protein 9 family.</text>
</comment>
<dbReference type="Pfam" id="PF01297">
    <property type="entry name" value="ZnuA"/>
    <property type="match status" value="1"/>
</dbReference>
<evidence type="ECO:0000256" key="3">
    <source>
        <dbReference type="ARBA" id="ARBA00022448"/>
    </source>
</evidence>
<evidence type="ECO:0000256" key="8">
    <source>
        <dbReference type="SAM" id="SignalP"/>
    </source>
</evidence>
<feature type="region of interest" description="Disordered" evidence="7">
    <location>
        <begin position="120"/>
        <end position="155"/>
    </location>
</feature>
<dbReference type="STRING" id="198092.SAMN02745194_00377"/>
<keyword evidence="4" id="KW-0479">Metal-binding</keyword>
<dbReference type="InterPro" id="IPR050492">
    <property type="entry name" value="Bact_metal-bind_prot9"/>
</dbReference>
<evidence type="ECO:0000313" key="9">
    <source>
        <dbReference type="EMBL" id="SHI44235.1"/>
    </source>
</evidence>
<gene>
    <name evidence="9" type="ORF">SAMN02745194_00377</name>
</gene>
<dbReference type="PANTHER" id="PTHR42953:SF1">
    <property type="entry name" value="METAL-BINDING PROTEIN HI_0362-RELATED"/>
    <property type="match status" value="1"/>
</dbReference>
<dbReference type="Proteomes" id="UP000184387">
    <property type="component" value="Unassembled WGS sequence"/>
</dbReference>
<keyword evidence="5 8" id="KW-0732">Signal</keyword>
<dbReference type="OrthoDB" id="9793396at2"/>
<dbReference type="InterPro" id="IPR006127">
    <property type="entry name" value="ZnuA-like"/>
</dbReference>
<dbReference type="GO" id="GO:0030001">
    <property type="term" value="P:metal ion transport"/>
    <property type="evidence" value="ECO:0007669"/>
    <property type="project" value="InterPro"/>
</dbReference>
<evidence type="ECO:0000256" key="4">
    <source>
        <dbReference type="ARBA" id="ARBA00022723"/>
    </source>
</evidence>
<dbReference type="AlphaFoldDB" id="A0A1M6B699"/>
<dbReference type="InterPro" id="IPR006128">
    <property type="entry name" value="Lipoprotein_PsaA-like"/>
</dbReference>
<evidence type="ECO:0000256" key="1">
    <source>
        <dbReference type="ARBA" id="ARBA00004196"/>
    </source>
</evidence>
<evidence type="ECO:0000256" key="6">
    <source>
        <dbReference type="RuleBase" id="RU003512"/>
    </source>
</evidence>
<dbReference type="GO" id="GO:0046872">
    <property type="term" value="F:metal ion binding"/>
    <property type="evidence" value="ECO:0007669"/>
    <property type="project" value="UniProtKB-KW"/>
</dbReference>
<dbReference type="GO" id="GO:0030313">
    <property type="term" value="C:cell envelope"/>
    <property type="evidence" value="ECO:0007669"/>
    <property type="project" value="UniProtKB-SubCell"/>
</dbReference>
<keyword evidence="10" id="KW-1185">Reference proteome</keyword>
<name>A0A1M6B699_9PROT</name>
<dbReference type="SUPFAM" id="SSF53807">
    <property type="entry name" value="Helical backbone' metal receptor"/>
    <property type="match status" value="1"/>
</dbReference>